<proteinExistence type="predicted"/>
<keyword evidence="3" id="KW-0805">Transcription regulation</keyword>
<dbReference type="GO" id="GO:0000156">
    <property type="term" value="F:phosphorelay response regulator activity"/>
    <property type="evidence" value="ECO:0007669"/>
    <property type="project" value="TreeGrafter"/>
</dbReference>
<dbReference type="GO" id="GO:0032993">
    <property type="term" value="C:protein-DNA complex"/>
    <property type="evidence" value="ECO:0007669"/>
    <property type="project" value="TreeGrafter"/>
</dbReference>
<reference evidence="10 11" key="1">
    <citation type="submission" date="2016-11" db="EMBL/GenBank/DDBJ databases">
        <authorList>
            <person name="Jaros S."/>
            <person name="Januszkiewicz K."/>
            <person name="Wedrychowicz H."/>
        </authorList>
    </citation>
    <scope>NUCLEOTIDE SEQUENCE [LARGE SCALE GENOMIC DNA]</scope>
    <source>
        <strain evidence="10 11">DSM 17477</strain>
    </source>
</reference>
<keyword evidence="5" id="KW-0804">Transcription</keyword>
<dbReference type="PANTHER" id="PTHR48111:SF22">
    <property type="entry name" value="REGULATOR OF RPOS"/>
    <property type="match status" value="1"/>
</dbReference>
<dbReference type="Gene3D" id="3.40.50.2300">
    <property type="match status" value="1"/>
</dbReference>
<evidence type="ECO:0000256" key="4">
    <source>
        <dbReference type="ARBA" id="ARBA00023125"/>
    </source>
</evidence>
<dbReference type="GO" id="GO:0005829">
    <property type="term" value="C:cytosol"/>
    <property type="evidence" value="ECO:0007669"/>
    <property type="project" value="TreeGrafter"/>
</dbReference>
<dbReference type="SUPFAM" id="SSF46894">
    <property type="entry name" value="C-terminal effector domain of the bipartite response regulators"/>
    <property type="match status" value="1"/>
</dbReference>
<evidence type="ECO:0000313" key="11">
    <source>
        <dbReference type="Proteomes" id="UP000184052"/>
    </source>
</evidence>
<feature type="domain" description="OmpR/PhoB-type" evidence="9">
    <location>
        <begin position="125"/>
        <end position="221"/>
    </location>
</feature>
<feature type="domain" description="Response regulatory" evidence="8">
    <location>
        <begin position="2"/>
        <end position="116"/>
    </location>
</feature>
<keyword evidence="1 6" id="KW-0597">Phosphoprotein</keyword>
<accession>A0A1M6KHE4</accession>
<dbReference type="InterPro" id="IPR039420">
    <property type="entry name" value="WalR-like"/>
</dbReference>
<evidence type="ECO:0000256" key="5">
    <source>
        <dbReference type="ARBA" id="ARBA00023163"/>
    </source>
</evidence>
<dbReference type="GO" id="GO:0000976">
    <property type="term" value="F:transcription cis-regulatory region binding"/>
    <property type="evidence" value="ECO:0007669"/>
    <property type="project" value="TreeGrafter"/>
</dbReference>
<evidence type="ECO:0000256" key="1">
    <source>
        <dbReference type="ARBA" id="ARBA00022553"/>
    </source>
</evidence>
<dbReference type="PROSITE" id="PS51755">
    <property type="entry name" value="OMPR_PHOB"/>
    <property type="match status" value="1"/>
</dbReference>
<name>A0A1M6KHE4_9FIRM</name>
<protein>
    <submittedName>
        <fullName evidence="10">DNA-binding response regulator, OmpR family, contains REC and winged-helix (WHTH) domain</fullName>
    </submittedName>
</protein>
<dbReference type="CDD" id="cd00383">
    <property type="entry name" value="trans_reg_C"/>
    <property type="match status" value="1"/>
</dbReference>
<gene>
    <name evidence="10" type="ORF">SAMN02745751_02891</name>
</gene>
<dbReference type="Pfam" id="PF00072">
    <property type="entry name" value="Response_reg"/>
    <property type="match status" value="1"/>
</dbReference>
<dbReference type="InterPro" id="IPR001789">
    <property type="entry name" value="Sig_transdc_resp-reg_receiver"/>
</dbReference>
<dbReference type="Gene3D" id="6.10.250.690">
    <property type="match status" value="1"/>
</dbReference>
<dbReference type="GO" id="GO:0006355">
    <property type="term" value="P:regulation of DNA-templated transcription"/>
    <property type="evidence" value="ECO:0007669"/>
    <property type="project" value="InterPro"/>
</dbReference>
<dbReference type="RefSeq" id="WP_073050279.1">
    <property type="nucleotide sequence ID" value="NZ_FQZL01000026.1"/>
</dbReference>
<organism evidence="10 11">
    <name type="scientific">Dethiosulfatibacter aminovorans DSM 17477</name>
    <dbReference type="NCBI Taxonomy" id="1121476"/>
    <lineage>
        <taxon>Bacteria</taxon>
        <taxon>Bacillati</taxon>
        <taxon>Bacillota</taxon>
        <taxon>Tissierellia</taxon>
        <taxon>Dethiosulfatibacter</taxon>
    </lineage>
</organism>
<feature type="DNA-binding region" description="OmpR/PhoB-type" evidence="7">
    <location>
        <begin position="125"/>
        <end position="221"/>
    </location>
</feature>
<sequence length="222" mass="25495">MKILIVEDEVKLTQALQFLLKKQKIDAEIANDGEEGLMLSEKEIYDVVVLDIMLPNVTGLEILENMRKKGISTPVLMLTAKDTIDDRVKGLDLGADDYLIKPFATKELIARIHALGRRKNTEYKGETFKFGDLEYDPKNLTLGVGDSSEKIPKKEGDLIEMLINRPNQVFTRDQIIDRLWGLETDVLENNIEIYVHHLRKRLEKSRCRIETVRGIGYILKEK</sequence>
<keyword evidence="11" id="KW-1185">Reference proteome</keyword>
<dbReference type="AlphaFoldDB" id="A0A1M6KHE4"/>
<evidence type="ECO:0000256" key="6">
    <source>
        <dbReference type="PROSITE-ProRule" id="PRU00169"/>
    </source>
</evidence>
<dbReference type="Proteomes" id="UP000184052">
    <property type="component" value="Unassembled WGS sequence"/>
</dbReference>
<dbReference type="Pfam" id="PF00486">
    <property type="entry name" value="Trans_reg_C"/>
    <property type="match status" value="1"/>
</dbReference>
<evidence type="ECO:0000259" key="9">
    <source>
        <dbReference type="PROSITE" id="PS51755"/>
    </source>
</evidence>
<keyword evidence="4 7" id="KW-0238">DNA-binding</keyword>
<dbReference type="SUPFAM" id="SSF52172">
    <property type="entry name" value="CheY-like"/>
    <property type="match status" value="1"/>
</dbReference>
<evidence type="ECO:0000313" key="10">
    <source>
        <dbReference type="EMBL" id="SHJ58330.1"/>
    </source>
</evidence>
<dbReference type="OrthoDB" id="9802426at2"/>
<dbReference type="SMART" id="SM00448">
    <property type="entry name" value="REC"/>
    <property type="match status" value="1"/>
</dbReference>
<dbReference type="InterPro" id="IPR001867">
    <property type="entry name" value="OmpR/PhoB-type_DNA-bd"/>
</dbReference>
<dbReference type="PROSITE" id="PS50110">
    <property type="entry name" value="RESPONSE_REGULATORY"/>
    <property type="match status" value="1"/>
</dbReference>
<dbReference type="InterPro" id="IPR011006">
    <property type="entry name" value="CheY-like_superfamily"/>
</dbReference>
<dbReference type="SMART" id="SM00862">
    <property type="entry name" value="Trans_reg_C"/>
    <property type="match status" value="1"/>
</dbReference>
<dbReference type="PANTHER" id="PTHR48111">
    <property type="entry name" value="REGULATOR OF RPOS"/>
    <property type="match status" value="1"/>
</dbReference>
<feature type="modified residue" description="4-aspartylphosphate" evidence="6">
    <location>
        <position position="51"/>
    </location>
</feature>
<dbReference type="EMBL" id="FQZL01000026">
    <property type="protein sequence ID" value="SHJ58330.1"/>
    <property type="molecule type" value="Genomic_DNA"/>
</dbReference>
<dbReference type="InterPro" id="IPR016032">
    <property type="entry name" value="Sig_transdc_resp-reg_C-effctor"/>
</dbReference>
<evidence type="ECO:0000256" key="2">
    <source>
        <dbReference type="ARBA" id="ARBA00023012"/>
    </source>
</evidence>
<dbReference type="InterPro" id="IPR036388">
    <property type="entry name" value="WH-like_DNA-bd_sf"/>
</dbReference>
<evidence type="ECO:0000259" key="8">
    <source>
        <dbReference type="PROSITE" id="PS50110"/>
    </source>
</evidence>
<evidence type="ECO:0000256" key="3">
    <source>
        <dbReference type="ARBA" id="ARBA00023015"/>
    </source>
</evidence>
<dbReference type="STRING" id="1121476.SAMN02745751_02891"/>
<dbReference type="Gene3D" id="1.10.10.10">
    <property type="entry name" value="Winged helix-like DNA-binding domain superfamily/Winged helix DNA-binding domain"/>
    <property type="match status" value="1"/>
</dbReference>
<evidence type="ECO:0000256" key="7">
    <source>
        <dbReference type="PROSITE-ProRule" id="PRU01091"/>
    </source>
</evidence>
<keyword evidence="2" id="KW-0902">Two-component regulatory system</keyword>